<protein>
    <submittedName>
        <fullName evidence="1">Uncharacterized protein</fullName>
    </submittedName>
</protein>
<evidence type="ECO:0000313" key="1">
    <source>
        <dbReference type="EMBL" id="KAK3334480.1"/>
    </source>
</evidence>
<keyword evidence="2" id="KW-1185">Reference proteome</keyword>
<reference evidence="1" key="2">
    <citation type="submission" date="2023-06" db="EMBL/GenBank/DDBJ databases">
        <authorList>
            <consortium name="Lawrence Berkeley National Laboratory"/>
            <person name="Haridas S."/>
            <person name="Hensen N."/>
            <person name="Bonometti L."/>
            <person name="Westerberg I."/>
            <person name="Brannstrom I.O."/>
            <person name="Guillou S."/>
            <person name="Cros-Aarteil S."/>
            <person name="Calhoun S."/>
            <person name="Kuo A."/>
            <person name="Mondo S."/>
            <person name="Pangilinan J."/>
            <person name="Riley R."/>
            <person name="Labutti K."/>
            <person name="Andreopoulos B."/>
            <person name="Lipzen A."/>
            <person name="Chen C."/>
            <person name="Yanf M."/>
            <person name="Daum C."/>
            <person name="Ng V."/>
            <person name="Clum A."/>
            <person name="Steindorff A."/>
            <person name="Ohm R."/>
            <person name="Martin F."/>
            <person name="Silar P."/>
            <person name="Natvig D."/>
            <person name="Lalanne C."/>
            <person name="Gautier V."/>
            <person name="Ament-Velasquez S.L."/>
            <person name="Kruys A."/>
            <person name="Hutchinson M.I."/>
            <person name="Powell A.J."/>
            <person name="Barry K."/>
            <person name="Miller A.N."/>
            <person name="Grigoriev I.V."/>
            <person name="Debuchy R."/>
            <person name="Gladieux P."/>
            <person name="Thoren M.H."/>
            <person name="Johannesson H."/>
        </authorList>
    </citation>
    <scope>NUCLEOTIDE SEQUENCE</scope>
    <source>
        <strain evidence="1">CBS 560.94</strain>
    </source>
</reference>
<dbReference type="RefSeq" id="XP_062676646.1">
    <property type="nucleotide sequence ID" value="XM_062829960.1"/>
</dbReference>
<organism evidence="1 2">
    <name type="scientific">Neurospora tetraspora</name>
    <dbReference type="NCBI Taxonomy" id="94610"/>
    <lineage>
        <taxon>Eukaryota</taxon>
        <taxon>Fungi</taxon>
        <taxon>Dikarya</taxon>
        <taxon>Ascomycota</taxon>
        <taxon>Pezizomycotina</taxon>
        <taxon>Sordariomycetes</taxon>
        <taxon>Sordariomycetidae</taxon>
        <taxon>Sordariales</taxon>
        <taxon>Sordariaceae</taxon>
        <taxon>Neurospora</taxon>
    </lineage>
</organism>
<name>A0AAE0J0V4_9PEZI</name>
<dbReference type="Proteomes" id="UP001278500">
    <property type="component" value="Unassembled WGS sequence"/>
</dbReference>
<proteinExistence type="predicted"/>
<dbReference type="EMBL" id="JAUEPP010000010">
    <property type="protein sequence ID" value="KAK3334480.1"/>
    <property type="molecule type" value="Genomic_DNA"/>
</dbReference>
<accession>A0AAE0J0V4</accession>
<gene>
    <name evidence="1" type="ORF">B0H65DRAFT_553428</name>
</gene>
<comment type="caution">
    <text evidence="1">The sequence shown here is derived from an EMBL/GenBank/DDBJ whole genome shotgun (WGS) entry which is preliminary data.</text>
</comment>
<evidence type="ECO:0000313" key="2">
    <source>
        <dbReference type="Proteomes" id="UP001278500"/>
    </source>
</evidence>
<reference evidence="1" key="1">
    <citation type="journal article" date="2023" name="Mol. Phylogenet. Evol.">
        <title>Genome-scale phylogeny and comparative genomics of the fungal order Sordariales.</title>
        <authorList>
            <person name="Hensen N."/>
            <person name="Bonometti L."/>
            <person name="Westerberg I."/>
            <person name="Brannstrom I.O."/>
            <person name="Guillou S."/>
            <person name="Cros-Aarteil S."/>
            <person name="Calhoun S."/>
            <person name="Haridas S."/>
            <person name="Kuo A."/>
            <person name="Mondo S."/>
            <person name="Pangilinan J."/>
            <person name="Riley R."/>
            <person name="LaButti K."/>
            <person name="Andreopoulos B."/>
            <person name="Lipzen A."/>
            <person name="Chen C."/>
            <person name="Yan M."/>
            <person name="Daum C."/>
            <person name="Ng V."/>
            <person name="Clum A."/>
            <person name="Steindorff A."/>
            <person name="Ohm R.A."/>
            <person name="Martin F."/>
            <person name="Silar P."/>
            <person name="Natvig D.O."/>
            <person name="Lalanne C."/>
            <person name="Gautier V."/>
            <person name="Ament-Velasquez S.L."/>
            <person name="Kruys A."/>
            <person name="Hutchinson M.I."/>
            <person name="Powell A.J."/>
            <person name="Barry K."/>
            <person name="Miller A.N."/>
            <person name="Grigoriev I.V."/>
            <person name="Debuchy R."/>
            <person name="Gladieux P."/>
            <person name="Hiltunen Thoren M."/>
            <person name="Johannesson H."/>
        </authorList>
    </citation>
    <scope>NUCLEOTIDE SEQUENCE</scope>
    <source>
        <strain evidence="1">CBS 560.94</strain>
    </source>
</reference>
<dbReference type="GeneID" id="87867114"/>
<dbReference type="AlphaFoldDB" id="A0AAE0J0V4"/>
<sequence length="184" mass="21435">MELVREVLDHFIEDMLAPCHPGIEAFQSVTSKSTIDTSTDRLCEIGGPLRGEPLLKSQKRLIERHMHFTKNYLSQTTIYLFLDDPSSDYMDQYRMKDYCRYLRFPESTFNDIDMDPSTTIPLQGLKKATFFLHGPILEASDVDYDHDEHGFDPQTVSDMEVPSAVPFAWDWRMEREFALGGWIW</sequence>